<feature type="transmembrane region" description="Helical" evidence="10">
    <location>
        <begin position="56"/>
        <end position="77"/>
    </location>
</feature>
<sequence>MSWVFLILAGCAEILGIIAMKQLLTTGKKIFILALALIFMLSFGLLSLAMQEISMATAYAIWTGIGAGGGVIVGIVFFKEDKSFLKLFFLLLIILSSIGLKALS</sequence>
<evidence type="ECO:0000256" key="2">
    <source>
        <dbReference type="ARBA" id="ARBA00022448"/>
    </source>
</evidence>
<accession>A0A3D8IYY4</accession>
<keyword evidence="4 9" id="KW-0812">Transmembrane</keyword>
<dbReference type="Proteomes" id="UP000256424">
    <property type="component" value="Unassembled WGS sequence"/>
</dbReference>
<gene>
    <name evidence="11" type="ORF">CQA66_08715</name>
</gene>
<evidence type="ECO:0000256" key="6">
    <source>
        <dbReference type="ARBA" id="ARBA00023136"/>
    </source>
</evidence>
<dbReference type="InterPro" id="IPR045324">
    <property type="entry name" value="Small_multidrug_res"/>
</dbReference>
<dbReference type="GO" id="GO:0005886">
    <property type="term" value="C:plasma membrane"/>
    <property type="evidence" value="ECO:0007669"/>
    <property type="project" value="UniProtKB-SubCell"/>
</dbReference>
<comment type="caution">
    <text evidence="11">The sequence shown here is derived from an EMBL/GenBank/DDBJ whole genome shotgun (WGS) entry which is preliminary data.</text>
</comment>
<keyword evidence="12" id="KW-1185">Reference proteome</keyword>
<evidence type="ECO:0000256" key="5">
    <source>
        <dbReference type="ARBA" id="ARBA00022989"/>
    </source>
</evidence>
<dbReference type="RefSeq" id="WP_104763804.1">
    <property type="nucleotide sequence ID" value="NZ_FZPM01000037.1"/>
</dbReference>
<keyword evidence="6 10" id="KW-0472">Membrane</keyword>
<dbReference type="EMBL" id="NXLW01000023">
    <property type="protein sequence ID" value="RDU69834.1"/>
    <property type="molecule type" value="Genomic_DNA"/>
</dbReference>
<evidence type="ECO:0000256" key="10">
    <source>
        <dbReference type="SAM" id="Phobius"/>
    </source>
</evidence>
<comment type="similarity">
    <text evidence="7">Belongs to the drug/metabolite transporter (DMT) superfamily. Small multidrug resistance (SMR) (TC 2.A.7.1) family. Gdx/SugE subfamily.</text>
</comment>
<dbReference type="PANTHER" id="PTHR30561">
    <property type="entry name" value="SMR FAMILY PROTON-DEPENDENT DRUG EFFLUX TRANSPORTER SUGE"/>
    <property type="match status" value="1"/>
</dbReference>
<evidence type="ECO:0000256" key="9">
    <source>
        <dbReference type="RuleBase" id="RU003942"/>
    </source>
</evidence>
<evidence type="ECO:0000256" key="4">
    <source>
        <dbReference type="ARBA" id="ARBA00022692"/>
    </source>
</evidence>
<dbReference type="InterPro" id="IPR037185">
    <property type="entry name" value="EmrE-like"/>
</dbReference>
<organism evidence="11 12">
    <name type="scientific">Helicobacter aurati</name>
    <dbReference type="NCBI Taxonomy" id="137778"/>
    <lineage>
        <taxon>Bacteria</taxon>
        <taxon>Pseudomonadati</taxon>
        <taxon>Campylobacterota</taxon>
        <taxon>Epsilonproteobacteria</taxon>
        <taxon>Campylobacterales</taxon>
        <taxon>Helicobacteraceae</taxon>
        <taxon>Helicobacter</taxon>
    </lineage>
</organism>
<keyword evidence="3" id="KW-1003">Cell membrane</keyword>
<evidence type="ECO:0000256" key="8">
    <source>
        <dbReference type="ARBA" id="ARBA00039168"/>
    </source>
</evidence>
<evidence type="ECO:0000256" key="3">
    <source>
        <dbReference type="ARBA" id="ARBA00022475"/>
    </source>
</evidence>
<comment type="subcellular location">
    <subcellularLocation>
        <location evidence="1 9">Cell membrane</location>
        <topology evidence="1 9">Multi-pass membrane protein</topology>
    </subcellularLocation>
</comment>
<feature type="transmembrane region" description="Helical" evidence="10">
    <location>
        <begin position="31"/>
        <end position="50"/>
    </location>
</feature>
<keyword evidence="2" id="KW-0813">Transport</keyword>
<dbReference type="SUPFAM" id="SSF103481">
    <property type="entry name" value="Multidrug resistance efflux transporter EmrE"/>
    <property type="match status" value="1"/>
</dbReference>
<feature type="transmembrane region" description="Helical" evidence="10">
    <location>
        <begin position="6"/>
        <end position="24"/>
    </location>
</feature>
<evidence type="ECO:0000256" key="1">
    <source>
        <dbReference type="ARBA" id="ARBA00004651"/>
    </source>
</evidence>
<keyword evidence="5 10" id="KW-1133">Transmembrane helix</keyword>
<dbReference type="AlphaFoldDB" id="A0A3D8IYY4"/>
<proteinExistence type="inferred from homology"/>
<dbReference type="PANTHER" id="PTHR30561:SF0">
    <property type="entry name" value="GUANIDINIUM EXPORTER"/>
    <property type="match status" value="1"/>
</dbReference>
<dbReference type="Gene3D" id="1.10.3730.20">
    <property type="match status" value="1"/>
</dbReference>
<protein>
    <recommendedName>
        <fullName evidence="8">Guanidinium exporter</fullName>
    </recommendedName>
</protein>
<dbReference type="Pfam" id="PF00893">
    <property type="entry name" value="Multi_Drug_Res"/>
    <property type="match status" value="1"/>
</dbReference>
<dbReference type="GO" id="GO:0022857">
    <property type="term" value="F:transmembrane transporter activity"/>
    <property type="evidence" value="ECO:0007669"/>
    <property type="project" value="InterPro"/>
</dbReference>
<evidence type="ECO:0000313" key="11">
    <source>
        <dbReference type="EMBL" id="RDU69834.1"/>
    </source>
</evidence>
<feature type="transmembrane region" description="Helical" evidence="10">
    <location>
        <begin position="84"/>
        <end position="103"/>
    </location>
</feature>
<name>A0A3D8IYY4_9HELI</name>
<reference evidence="11 12" key="1">
    <citation type="submission" date="2018-04" db="EMBL/GenBank/DDBJ databases">
        <title>Novel Campyloabacter and Helicobacter Species and Strains.</title>
        <authorList>
            <person name="Mannion A.J."/>
            <person name="Shen Z."/>
            <person name="Fox J.G."/>
        </authorList>
    </citation>
    <scope>NUCLEOTIDE SEQUENCE [LARGE SCALE GENOMIC DNA]</scope>
    <source>
        <strain evidence="11 12">MIT 97-5075</strain>
    </source>
</reference>
<evidence type="ECO:0000313" key="12">
    <source>
        <dbReference type="Proteomes" id="UP000256424"/>
    </source>
</evidence>
<evidence type="ECO:0000256" key="7">
    <source>
        <dbReference type="ARBA" id="ARBA00038151"/>
    </source>
</evidence>
<dbReference type="InterPro" id="IPR000390">
    <property type="entry name" value="Small_drug/metabolite_transptr"/>
</dbReference>